<protein>
    <submittedName>
        <fullName evidence="3">Dbl homology domain-containing protein</fullName>
    </submittedName>
</protein>
<feature type="region of interest" description="Disordered" evidence="1">
    <location>
        <begin position="909"/>
        <end position="974"/>
    </location>
</feature>
<dbReference type="PANTHER" id="PTHR12673:SF270">
    <property type="entry name" value="FYVE-TYPE DOMAIN-CONTAINING PROTEIN"/>
    <property type="match status" value="1"/>
</dbReference>
<feature type="region of interest" description="Disordered" evidence="1">
    <location>
        <begin position="988"/>
        <end position="1073"/>
    </location>
</feature>
<accession>A0A9P7VZ34</accession>
<organism evidence="3 4">
    <name type="scientific">Guyanagaster necrorhizus</name>
    <dbReference type="NCBI Taxonomy" id="856835"/>
    <lineage>
        <taxon>Eukaryota</taxon>
        <taxon>Fungi</taxon>
        <taxon>Dikarya</taxon>
        <taxon>Basidiomycota</taxon>
        <taxon>Agaricomycotina</taxon>
        <taxon>Agaricomycetes</taxon>
        <taxon>Agaricomycetidae</taxon>
        <taxon>Agaricales</taxon>
        <taxon>Marasmiineae</taxon>
        <taxon>Physalacriaceae</taxon>
        <taxon>Guyanagaster</taxon>
    </lineage>
</organism>
<evidence type="ECO:0000313" key="3">
    <source>
        <dbReference type="EMBL" id="KAG7449070.1"/>
    </source>
</evidence>
<feature type="compositionally biased region" description="Basic residues" evidence="1">
    <location>
        <begin position="925"/>
        <end position="939"/>
    </location>
</feature>
<dbReference type="PROSITE" id="PS50010">
    <property type="entry name" value="DH_2"/>
    <property type="match status" value="1"/>
</dbReference>
<name>A0A9P7VZ34_9AGAR</name>
<dbReference type="Pfam" id="PF00621">
    <property type="entry name" value="RhoGEF"/>
    <property type="match status" value="1"/>
</dbReference>
<feature type="compositionally biased region" description="Low complexity" evidence="1">
    <location>
        <begin position="317"/>
        <end position="326"/>
    </location>
</feature>
<proteinExistence type="predicted"/>
<feature type="region of interest" description="Disordered" evidence="1">
    <location>
        <begin position="151"/>
        <end position="175"/>
    </location>
</feature>
<comment type="caution">
    <text evidence="3">The sequence shown here is derived from an EMBL/GenBank/DDBJ whole genome shotgun (WGS) entry which is preliminary data.</text>
</comment>
<dbReference type="Gene3D" id="1.20.900.10">
    <property type="entry name" value="Dbl homology (DH) domain"/>
    <property type="match status" value="1"/>
</dbReference>
<dbReference type="Proteomes" id="UP000812287">
    <property type="component" value="Unassembled WGS sequence"/>
</dbReference>
<dbReference type="InterPro" id="IPR051092">
    <property type="entry name" value="FYVE_RhoGEF_PH"/>
</dbReference>
<feature type="compositionally biased region" description="Low complexity" evidence="1">
    <location>
        <begin position="1049"/>
        <end position="1062"/>
    </location>
</feature>
<feature type="domain" description="DH" evidence="2">
    <location>
        <begin position="269"/>
        <end position="605"/>
    </location>
</feature>
<evidence type="ECO:0000256" key="1">
    <source>
        <dbReference type="SAM" id="MobiDB-lite"/>
    </source>
</evidence>
<dbReference type="EMBL" id="MU250528">
    <property type="protein sequence ID" value="KAG7449070.1"/>
    <property type="molecule type" value="Genomic_DNA"/>
</dbReference>
<reference evidence="3" key="1">
    <citation type="submission" date="2020-11" db="EMBL/GenBank/DDBJ databases">
        <title>Adaptations for nitrogen fixation in a non-lichenized fungal sporocarp promotes dispersal by wood-feeding termites.</title>
        <authorList>
            <consortium name="DOE Joint Genome Institute"/>
            <person name="Koch R.A."/>
            <person name="Yoon G."/>
            <person name="Arayal U."/>
            <person name="Lail K."/>
            <person name="Amirebrahimi M."/>
            <person name="Labutti K."/>
            <person name="Lipzen A."/>
            <person name="Riley R."/>
            <person name="Barry K."/>
            <person name="Henrissat B."/>
            <person name="Grigoriev I.V."/>
            <person name="Herr J.R."/>
            <person name="Aime M.C."/>
        </authorList>
    </citation>
    <scope>NUCLEOTIDE SEQUENCE</scope>
    <source>
        <strain evidence="3">MCA 3950</strain>
    </source>
</reference>
<dbReference type="GeneID" id="66104094"/>
<dbReference type="PANTHER" id="PTHR12673">
    <property type="entry name" value="FACIOGENITAL DYSPLASIA PROTEIN"/>
    <property type="match status" value="1"/>
</dbReference>
<dbReference type="RefSeq" id="XP_043042570.1">
    <property type="nucleotide sequence ID" value="XM_043181798.1"/>
</dbReference>
<dbReference type="GO" id="GO:0005737">
    <property type="term" value="C:cytoplasm"/>
    <property type="evidence" value="ECO:0007669"/>
    <property type="project" value="TreeGrafter"/>
</dbReference>
<dbReference type="SUPFAM" id="SSF48065">
    <property type="entry name" value="DBL homology domain (DH-domain)"/>
    <property type="match status" value="1"/>
</dbReference>
<dbReference type="Gene3D" id="2.30.29.30">
    <property type="entry name" value="Pleckstrin-homology domain (PH domain)/Phosphotyrosine-binding domain (PTB)"/>
    <property type="match status" value="1"/>
</dbReference>
<dbReference type="GO" id="GO:0005085">
    <property type="term" value="F:guanyl-nucleotide exchange factor activity"/>
    <property type="evidence" value="ECO:0007669"/>
    <property type="project" value="InterPro"/>
</dbReference>
<dbReference type="AlphaFoldDB" id="A0A9P7VZ34"/>
<dbReference type="InterPro" id="IPR035899">
    <property type="entry name" value="DBL_dom_sf"/>
</dbReference>
<feature type="compositionally biased region" description="Low complexity" evidence="1">
    <location>
        <begin position="996"/>
        <end position="1011"/>
    </location>
</feature>
<dbReference type="OrthoDB" id="1716625at2759"/>
<sequence>MEVISLAIDPSSTPNYNRRHLNPHRPLSVTIRQDSDFDRLFDQEAQSPVVLAKDRQSRRPTTCGFPPLPSISASPVCTPTTSMSSRDFDDFSVRDFGSSSSGTNGFITAPSTPASLKLAFTPPTWISIPPTPPPKLFRRSVTCVTRRPSISSSASFPATASRHGKGPKRSASVPFMSLHPRSTFTSFSQRHTARSTKVDAIIAANTRTAAPERDTRFRLHPVFDIAHQVSSDLEDNGFGEEVEETSPEANSSDQQYGLWQTENQKDQVRKYYVLTELLSTEVRYLMDLRVLVTIYLRNLSTMTCRTLLTSAFGRTSSFTSASRSSSNTHLPTPLSASLPDPQSLQPLTAITLKDNKAQSRCLFTNSDIELLTRNAEEVLQFHEIFVEEIRAALVPLGFPVEEVDKLDKRLGVRDGRIDNLEACISFVSAKFATEALSFNLYEVFCAGHPEAIDIVRRAQQQYPHEWEGYEQRCSVLIADLVGTDSPIMPIDSDPVPHTPVEMTLKRRRTSASSLDGVRTLVSRSGTTREHVQDLRRDKKRLTFLDYLIMPVQRICRYPLLLDQLKPGKAFHALSLPQPVGHADFDVIVESAAQAMRSVATRVDEARHRHDVELQSYLIVARISRAMPVPSSTQTSSVDATPQFLTPNFLSSLGVCLLAGSLDVMHSRSYTSISNINAKYLGAFLYLGGYLILVKVIKGKVYEPRHWFRLTDFDVEDVTEDALLPCSFRLICKGHRFELAAACQKEKETWMSSIRESLSHPSSSWINEPTSSLQFDGKGEIVPSALDGPYETIHALPTIQSTPDIEKNLNQPELTATLLDTLAQDPHPSQPYTNKAETIARTRRSSTASVRAIFTPMSSSEPDIIVIRRSSPSARLQVDHWLRDVVSELCLTARFLATSREEELFQAPNIARPGLPRNSSGLSMKSRLKKHENVRVRRGKSTIDSSEVFQPPDKKSSNSRAQSLTNKKRPKERSIISVNMDGDCIFFLPNSERSERSPSPFTQSPSTTTSFPHSERSSPTEEASPVTASDTGHRPCSARPNSLVSTFFHPRSSSPSLTISKSPANDNKRPSNPGMFKRWLKGSFHHRSCSAPEDIFLESSKTKEESPTLPDLSFGDELRLTQSPIVAGTPI</sequence>
<keyword evidence="4" id="KW-1185">Reference proteome</keyword>
<dbReference type="SUPFAM" id="SSF50729">
    <property type="entry name" value="PH domain-like"/>
    <property type="match status" value="1"/>
</dbReference>
<dbReference type="InterPro" id="IPR011993">
    <property type="entry name" value="PH-like_dom_sf"/>
</dbReference>
<dbReference type="InterPro" id="IPR000219">
    <property type="entry name" value="DH_dom"/>
</dbReference>
<evidence type="ECO:0000313" key="4">
    <source>
        <dbReference type="Proteomes" id="UP000812287"/>
    </source>
</evidence>
<gene>
    <name evidence="3" type="ORF">BT62DRAFT_660620</name>
</gene>
<feature type="region of interest" description="Disordered" evidence="1">
    <location>
        <begin position="317"/>
        <end position="341"/>
    </location>
</feature>
<evidence type="ECO:0000259" key="2">
    <source>
        <dbReference type="PROSITE" id="PS50010"/>
    </source>
</evidence>